<evidence type="ECO:0000313" key="6">
    <source>
        <dbReference type="Proteomes" id="UP001500657"/>
    </source>
</evidence>
<evidence type="ECO:0000313" key="5">
    <source>
        <dbReference type="EMBL" id="GAA0261876.1"/>
    </source>
</evidence>
<dbReference type="PROSITE" id="PS51184">
    <property type="entry name" value="JMJC"/>
    <property type="match status" value="1"/>
</dbReference>
<proteinExistence type="predicted"/>
<feature type="domain" description="JmjC" evidence="4">
    <location>
        <begin position="129"/>
        <end position="267"/>
    </location>
</feature>
<protein>
    <recommendedName>
        <fullName evidence="4">JmjC domain-containing protein</fullName>
    </recommendedName>
</protein>
<reference evidence="5 6" key="1">
    <citation type="journal article" date="2019" name="Int. J. Syst. Evol. Microbiol.">
        <title>The Global Catalogue of Microorganisms (GCM) 10K type strain sequencing project: providing services to taxonomists for standard genome sequencing and annotation.</title>
        <authorList>
            <consortium name="The Broad Institute Genomics Platform"/>
            <consortium name="The Broad Institute Genome Sequencing Center for Infectious Disease"/>
            <person name="Wu L."/>
            <person name="Ma J."/>
        </authorList>
    </citation>
    <scope>NUCLEOTIDE SEQUENCE [LARGE SCALE GENOMIC DNA]</scope>
    <source>
        <strain evidence="5 6">JCM 16242</strain>
    </source>
</reference>
<evidence type="ECO:0000256" key="2">
    <source>
        <dbReference type="ARBA" id="ARBA00022723"/>
    </source>
</evidence>
<evidence type="ECO:0000256" key="3">
    <source>
        <dbReference type="ARBA" id="ARBA00023004"/>
    </source>
</evidence>
<organism evidence="5 6">
    <name type="scientific">Rhodanobacter caeni</name>
    <dbReference type="NCBI Taxonomy" id="657654"/>
    <lineage>
        <taxon>Bacteria</taxon>
        <taxon>Pseudomonadati</taxon>
        <taxon>Pseudomonadota</taxon>
        <taxon>Gammaproteobacteria</taxon>
        <taxon>Lysobacterales</taxon>
        <taxon>Rhodanobacteraceae</taxon>
        <taxon>Rhodanobacter</taxon>
    </lineage>
</organism>
<evidence type="ECO:0000259" key="4">
    <source>
        <dbReference type="PROSITE" id="PS51184"/>
    </source>
</evidence>
<keyword evidence="3" id="KW-0408">Iron</keyword>
<dbReference type="PANTHER" id="PTHR13096">
    <property type="entry name" value="MINA53 MYC INDUCED NUCLEAR ANTIGEN"/>
    <property type="match status" value="1"/>
</dbReference>
<dbReference type="Proteomes" id="UP001500657">
    <property type="component" value="Unassembled WGS sequence"/>
</dbReference>
<dbReference type="SUPFAM" id="SSF51197">
    <property type="entry name" value="Clavaminate synthase-like"/>
    <property type="match status" value="1"/>
</dbReference>
<dbReference type="RefSeq" id="WP_343883543.1">
    <property type="nucleotide sequence ID" value="NZ_BAAAFO010000004.1"/>
</dbReference>
<accession>A0ABN0UUF5</accession>
<comment type="caution">
    <text evidence="5">The sequence shown here is derived from an EMBL/GenBank/DDBJ whole genome shotgun (WGS) entry which is preliminary data.</text>
</comment>
<gene>
    <name evidence="5" type="ORF">GCM10009126_29310</name>
</gene>
<dbReference type="Gene3D" id="2.60.120.650">
    <property type="entry name" value="Cupin"/>
    <property type="match status" value="1"/>
</dbReference>
<dbReference type="InterPro" id="IPR003347">
    <property type="entry name" value="JmjC_dom"/>
</dbReference>
<name>A0ABN0UUF5_9GAMM</name>
<evidence type="ECO:0000256" key="1">
    <source>
        <dbReference type="ARBA" id="ARBA00001954"/>
    </source>
</evidence>
<dbReference type="InterPro" id="IPR039994">
    <property type="entry name" value="NO66-like"/>
</dbReference>
<dbReference type="Pfam" id="PF08007">
    <property type="entry name" value="JmjC_2"/>
    <property type="match status" value="1"/>
</dbReference>
<dbReference type="EMBL" id="BAAAFO010000004">
    <property type="protein sequence ID" value="GAA0261876.1"/>
    <property type="molecule type" value="Genomic_DNA"/>
</dbReference>
<keyword evidence="2" id="KW-0479">Metal-binding</keyword>
<comment type="cofactor">
    <cofactor evidence="1">
        <name>Fe(2+)</name>
        <dbReference type="ChEBI" id="CHEBI:29033"/>
    </cofactor>
</comment>
<keyword evidence="6" id="KW-1185">Reference proteome</keyword>
<dbReference type="PANTHER" id="PTHR13096:SF8">
    <property type="entry name" value="RIBOSOMAL OXYGENASE 1"/>
    <property type="match status" value="1"/>
</dbReference>
<sequence>MDPIDFHALLDPGASAEPPSPVPLSGRELQELVSPLDAAQFVDSYFSRTSVSVKGHPGKFDHIFGWARLRQALARGKTLAGTSYNIKAAFTRGEEAGSSKGMIDADHNQVADLLNAGATICITDIHLADPVLCQWAQAVRAQLNFNGLVGANCYVSPDGSGLPTHYDKRVATSIQIAGSKRWRFSMKSAKPWPLENAVYQPGISADVGTLPEHMEFGEVELHPGDMLCLPAGAWHSARGIGYSLALNVYFSPRNLFFDVAPLLQRLAVSSEKWRGGPPATLEKARGSMPAAVSAYISECLDEISQVAAEPWLKSLQQEPFTGWKAAPLLPVPGMTPDQRFSVAASLRFVQVQDDIVVPCETGVLKFPVAMGPVFQRLSSLVGSFTIPDALSWPQEPGGPGRDEMLYALTMLYQHGILGMA</sequence>